<protein>
    <submittedName>
        <fullName evidence="2">DUF3299 domain-containing protein</fullName>
    </submittedName>
</protein>
<evidence type="ECO:0000313" key="3">
    <source>
        <dbReference type="Proteomes" id="UP001597510"/>
    </source>
</evidence>
<dbReference type="EMBL" id="JBHULC010000039">
    <property type="protein sequence ID" value="MFD2524022.1"/>
    <property type="molecule type" value="Genomic_DNA"/>
</dbReference>
<proteinExistence type="predicted"/>
<dbReference type="PROSITE" id="PS51257">
    <property type="entry name" value="PROKAR_LIPOPROTEIN"/>
    <property type="match status" value="1"/>
</dbReference>
<keyword evidence="3" id="KW-1185">Reference proteome</keyword>
<feature type="chain" id="PRO_5045143935" evidence="1">
    <location>
        <begin position="25"/>
        <end position="154"/>
    </location>
</feature>
<gene>
    <name evidence="2" type="ORF">ACFSR2_24185</name>
</gene>
<dbReference type="RefSeq" id="WP_340238650.1">
    <property type="nucleotide sequence ID" value="NZ_JBBEWC010000010.1"/>
</dbReference>
<name>A0ABW5JGK2_9BACT</name>
<comment type="caution">
    <text evidence="2">The sequence shown here is derived from an EMBL/GenBank/DDBJ whole genome shotgun (WGS) entry which is preliminary data.</text>
</comment>
<evidence type="ECO:0000256" key="1">
    <source>
        <dbReference type="SAM" id="SignalP"/>
    </source>
</evidence>
<dbReference type="Gene3D" id="2.40.50.870">
    <property type="entry name" value="Protein of unknown function (DUF3299)"/>
    <property type="match status" value="1"/>
</dbReference>
<sequence>MKPSIYIRSFSISLIILCSCLSFSWQVTPHKIVWNDLKDVKFKKRFNKQVSMYVLYPEFGDKVKALESKEVEIRGYMIPVDPAENVFVLSAYPMAACFFCGGSGPESIIQLKMKKPRRFATDEVWTVKGTLKLNADNIEELNYILQDTEPVRKH</sequence>
<evidence type="ECO:0000313" key="2">
    <source>
        <dbReference type="EMBL" id="MFD2524022.1"/>
    </source>
</evidence>
<organism evidence="2 3">
    <name type="scientific">Emticicia soli</name>
    <dbReference type="NCBI Taxonomy" id="2027878"/>
    <lineage>
        <taxon>Bacteria</taxon>
        <taxon>Pseudomonadati</taxon>
        <taxon>Bacteroidota</taxon>
        <taxon>Cytophagia</taxon>
        <taxon>Cytophagales</taxon>
        <taxon>Leadbetterellaceae</taxon>
        <taxon>Emticicia</taxon>
    </lineage>
</organism>
<dbReference type="Proteomes" id="UP001597510">
    <property type="component" value="Unassembled WGS sequence"/>
</dbReference>
<keyword evidence="1" id="KW-0732">Signal</keyword>
<accession>A0ABW5JGK2</accession>
<feature type="signal peptide" evidence="1">
    <location>
        <begin position="1"/>
        <end position="24"/>
    </location>
</feature>
<reference evidence="3" key="1">
    <citation type="journal article" date="2019" name="Int. J. Syst. Evol. Microbiol.">
        <title>The Global Catalogue of Microorganisms (GCM) 10K type strain sequencing project: providing services to taxonomists for standard genome sequencing and annotation.</title>
        <authorList>
            <consortium name="The Broad Institute Genomics Platform"/>
            <consortium name="The Broad Institute Genome Sequencing Center for Infectious Disease"/>
            <person name="Wu L."/>
            <person name="Ma J."/>
        </authorList>
    </citation>
    <scope>NUCLEOTIDE SEQUENCE [LARGE SCALE GENOMIC DNA]</scope>
    <source>
        <strain evidence="3">KCTC 52344</strain>
    </source>
</reference>